<accession>A0ABS9T7Z0</accession>
<protein>
    <recommendedName>
        <fullName evidence="6">Cell shape-determining protein MreB</fullName>
    </recommendedName>
</protein>
<dbReference type="CDD" id="cd10225">
    <property type="entry name" value="ASKHA_NBD_MreB-like"/>
    <property type="match status" value="1"/>
</dbReference>
<evidence type="ECO:0000313" key="7">
    <source>
        <dbReference type="EMBL" id="MCH6164620.1"/>
    </source>
</evidence>
<comment type="subcellular location">
    <subcellularLocation>
        <location evidence="6">Cytoplasm</location>
    </subcellularLocation>
    <text evidence="6">Membrane-associated.</text>
</comment>
<dbReference type="RefSeq" id="WP_241034657.1">
    <property type="nucleotide sequence ID" value="NZ_BAAAJF010000009.1"/>
</dbReference>
<dbReference type="SUPFAM" id="SSF53067">
    <property type="entry name" value="Actin-like ATPase domain"/>
    <property type="match status" value="2"/>
</dbReference>
<dbReference type="EMBL" id="JAKXMK010000003">
    <property type="protein sequence ID" value="MCH6164620.1"/>
    <property type="molecule type" value="Genomic_DNA"/>
</dbReference>
<dbReference type="PRINTS" id="PR01652">
    <property type="entry name" value="SHAPEPROTEIN"/>
</dbReference>
<dbReference type="InterPro" id="IPR043129">
    <property type="entry name" value="ATPase_NBD"/>
</dbReference>
<sequence length="331" mass="35264">MAQFGIDLGTANTVVCDETRGIVFDEPSVLLRRNSARRRTRLVAIGREAFDLLGRVPAGMTALRPLQDGVITDLETARTYLRAVVRRSVRRSWQRGYAKVAIGVPSGATHLERQALLEAADEAGIKSATAIDESIAGAVGCGIDPMERRVHMVVDVGGGTAEVTAFCYGGVLTARSCRVAGDEMTVAIYRHIREHHQLIVGEQTAEDLKIRIGHTTESSTVVPGRDAASGHARLATVPVSEIVKVVEPITDSIVETLAACLDDLPPEAAGDVLGEGIHLFGGASLTRGFSQRLERAFGFPVKVAENPLTCVAEGAARCLRTPGVTDAYGWS</sequence>
<feature type="binding site" evidence="6">
    <location>
        <begin position="282"/>
        <end position="285"/>
    </location>
    <ligand>
        <name>ATP</name>
        <dbReference type="ChEBI" id="CHEBI:30616"/>
    </ligand>
</feature>
<comment type="caution">
    <text evidence="7">The sequence shown here is derived from an EMBL/GenBank/DDBJ whole genome shotgun (WGS) entry which is preliminary data.</text>
</comment>
<keyword evidence="3 6" id="KW-0067">ATP-binding</keyword>
<comment type="function">
    <text evidence="6">Forms membrane-associated dynamic filaments that are essential for cell shape determination. Acts by regulating cell wall synthesis and cell elongation, and thus cell shape. A feedback loop between cell geometry and MreB localization may maintain elongated cell shape by targeting cell wall growth to regions of negative cell wall curvature.</text>
</comment>
<evidence type="ECO:0000256" key="3">
    <source>
        <dbReference type="ARBA" id="ARBA00022840"/>
    </source>
</evidence>
<dbReference type="NCBIfam" id="NF010539">
    <property type="entry name" value="PRK13927.1"/>
    <property type="match status" value="1"/>
</dbReference>
<organism evidence="7 8">
    <name type="scientific">Pseudonocardia alaniniphila</name>
    <dbReference type="NCBI Taxonomy" id="75291"/>
    <lineage>
        <taxon>Bacteria</taxon>
        <taxon>Bacillati</taxon>
        <taxon>Actinomycetota</taxon>
        <taxon>Actinomycetes</taxon>
        <taxon>Pseudonocardiales</taxon>
        <taxon>Pseudonocardiaceae</taxon>
        <taxon>Pseudonocardia</taxon>
    </lineage>
</organism>
<dbReference type="Gene3D" id="3.30.420.40">
    <property type="match status" value="2"/>
</dbReference>
<comment type="similarity">
    <text evidence="5 6">Belongs to the FtsA/MreB family.</text>
</comment>
<comment type="subunit">
    <text evidence="6">Forms polymers.</text>
</comment>
<evidence type="ECO:0000256" key="1">
    <source>
        <dbReference type="ARBA" id="ARBA00022490"/>
    </source>
</evidence>
<feature type="binding site" evidence="6">
    <location>
        <begin position="206"/>
        <end position="209"/>
    </location>
    <ligand>
        <name>ATP</name>
        <dbReference type="ChEBI" id="CHEBI:30616"/>
    </ligand>
</feature>
<keyword evidence="2 6" id="KW-0547">Nucleotide-binding</keyword>
<reference evidence="7 8" key="1">
    <citation type="submission" date="2022-03" db="EMBL/GenBank/DDBJ databases">
        <title>Pseudonocardia alaer sp. nov., a novel actinomycete isolated from reed forest soil.</title>
        <authorList>
            <person name="Wang L."/>
        </authorList>
    </citation>
    <scope>NUCLEOTIDE SEQUENCE [LARGE SCALE GENOMIC DNA]</scope>
    <source>
        <strain evidence="7 8">Y-16303</strain>
    </source>
</reference>
<name>A0ABS9T7Z0_9PSEU</name>
<dbReference type="PANTHER" id="PTHR42749:SF1">
    <property type="entry name" value="CELL SHAPE-DETERMINING PROTEIN MREB"/>
    <property type="match status" value="1"/>
</dbReference>
<evidence type="ECO:0000313" key="8">
    <source>
        <dbReference type="Proteomes" id="UP001299970"/>
    </source>
</evidence>
<keyword evidence="8" id="KW-1185">Reference proteome</keyword>
<evidence type="ECO:0000256" key="2">
    <source>
        <dbReference type="ARBA" id="ARBA00022741"/>
    </source>
</evidence>
<dbReference type="Pfam" id="PF06723">
    <property type="entry name" value="MreB_Mbl"/>
    <property type="match status" value="1"/>
</dbReference>
<gene>
    <name evidence="6 7" type="primary">mreB</name>
    <name evidence="7" type="ORF">MMF94_02895</name>
</gene>
<evidence type="ECO:0000256" key="4">
    <source>
        <dbReference type="ARBA" id="ARBA00022960"/>
    </source>
</evidence>
<keyword evidence="4 6" id="KW-0133">Cell shape</keyword>
<dbReference type="InterPro" id="IPR004753">
    <property type="entry name" value="MreB"/>
</dbReference>
<feature type="binding site" evidence="6">
    <location>
        <begin position="158"/>
        <end position="160"/>
    </location>
    <ligand>
        <name>ATP</name>
        <dbReference type="ChEBI" id="CHEBI:30616"/>
    </ligand>
</feature>
<dbReference type="PANTHER" id="PTHR42749">
    <property type="entry name" value="CELL SHAPE-DETERMINING PROTEIN MREB"/>
    <property type="match status" value="1"/>
</dbReference>
<feature type="binding site" evidence="6">
    <location>
        <begin position="10"/>
        <end position="12"/>
    </location>
    <ligand>
        <name>ATP</name>
        <dbReference type="ChEBI" id="CHEBI:30616"/>
    </ligand>
</feature>
<keyword evidence="1 6" id="KW-0963">Cytoplasm</keyword>
<evidence type="ECO:0000256" key="6">
    <source>
        <dbReference type="HAMAP-Rule" id="MF_02207"/>
    </source>
</evidence>
<dbReference type="InterPro" id="IPR056546">
    <property type="entry name" value="MreB_MamK-like"/>
</dbReference>
<evidence type="ECO:0000256" key="5">
    <source>
        <dbReference type="ARBA" id="ARBA00023458"/>
    </source>
</evidence>
<dbReference type="HAMAP" id="MF_02207">
    <property type="entry name" value="MreB"/>
    <property type="match status" value="1"/>
</dbReference>
<proteinExistence type="inferred from homology"/>
<dbReference type="Proteomes" id="UP001299970">
    <property type="component" value="Unassembled WGS sequence"/>
</dbReference>